<dbReference type="PANTHER" id="PTHR11638">
    <property type="entry name" value="ATP-DEPENDENT CLP PROTEASE"/>
    <property type="match status" value="1"/>
</dbReference>
<feature type="region of interest" description="Disordered" evidence="3">
    <location>
        <begin position="52"/>
        <end position="98"/>
    </location>
</feature>
<dbReference type="PRINTS" id="PR00300">
    <property type="entry name" value="CLPPROTEASEA"/>
</dbReference>
<dbReference type="InterPro" id="IPR050130">
    <property type="entry name" value="ClpA_ClpB"/>
</dbReference>
<protein>
    <recommendedName>
        <fullName evidence="4">AAA+ ATPase domain-containing protein</fullName>
    </recommendedName>
</protein>
<dbReference type="Gene3D" id="3.40.50.300">
    <property type="entry name" value="P-loop containing nucleotide triphosphate hydrolases"/>
    <property type="match status" value="1"/>
</dbReference>
<evidence type="ECO:0000259" key="4">
    <source>
        <dbReference type="SMART" id="SM00382"/>
    </source>
</evidence>
<evidence type="ECO:0000256" key="2">
    <source>
        <dbReference type="ARBA" id="ARBA00022840"/>
    </source>
</evidence>
<keyword evidence="1" id="KW-0547">Nucleotide-binding</keyword>
<evidence type="ECO:0000313" key="5">
    <source>
        <dbReference type="EMBL" id="KIW22853.1"/>
    </source>
</evidence>
<organism evidence="5 6">
    <name type="scientific">Cladophialophora immunda</name>
    <dbReference type="NCBI Taxonomy" id="569365"/>
    <lineage>
        <taxon>Eukaryota</taxon>
        <taxon>Fungi</taxon>
        <taxon>Dikarya</taxon>
        <taxon>Ascomycota</taxon>
        <taxon>Pezizomycotina</taxon>
        <taxon>Eurotiomycetes</taxon>
        <taxon>Chaetothyriomycetidae</taxon>
        <taxon>Chaetothyriales</taxon>
        <taxon>Herpotrichiellaceae</taxon>
        <taxon>Cladophialophora</taxon>
    </lineage>
</organism>
<dbReference type="EMBL" id="KN847046">
    <property type="protein sequence ID" value="KIW22853.1"/>
    <property type="molecule type" value="Genomic_DNA"/>
</dbReference>
<dbReference type="InterPro" id="IPR027417">
    <property type="entry name" value="P-loop_NTPase"/>
</dbReference>
<dbReference type="GO" id="GO:0005737">
    <property type="term" value="C:cytoplasm"/>
    <property type="evidence" value="ECO:0007669"/>
    <property type="project" value="TreeGrafter"/>
</dbReference>
<evidence type="ECO:0000256" key="1">
    <source>
        <dbReference type="ARBA" id="ARBA00022741"/>
    </source>
</evidence>
<accession>A0A0D2BUW6</accession>
<keyword evidence="2" id="KW-0067">ATP-binding</keyword>
<dbReference type="InterPro" id="IPR003593">
    <property type="entry name" value="AAA+_ATPase"/>
</dbReference>
<dbReference type="InterPro" id="IPR003959">
    <property type="entry name" value="ATPase_AAA_core"/>
</dbReference>
<keyword evidence="6" id="KW-1185">Reference proteome</keyword>
<dbReference type="GeneID" id="27350300"/>
<gene>
    <name evidence="5" type="ORF">PV07_11106</name>
</gene>
<evidence type="ECO:0000313" key="6">
    <source>
        <dbReference type="Proteomes" id="UP000054466"/>
    </source>
</evidence>
<sequence length="722" mass="79371">MDSPVVPDASLVEELVKACGCKEDMAVALLQRCNNEVERAIRQHALRNRYLRMGRPVRSPPRTPTVSETASSAETSSLPPLPEPPTDTTVSGGDAAPRHEPAALATAPTLNVHVPKNTEFGGDCWSYSPEPVSPGGEASDLQLLGAAPDGSKQRFTVHGRHNLDVSEVPDQASTLAEWDFVLPRIPYTMPPNRELDSTGEIINIREVVGAVQHGAKVQMVRNYLERYGREKVRRVINDEVEGFAAIFYIAASNDESLLRLWIEYGGDPEAKHTPSNTPLLAFTIVNSEGIQSDTTPITSTLLSLGASPSVIPSAFYTPYLEDLSEDGGEGLDKQGNGETSVARDPDVTQWCTGAARTRLVKSLTLSQRYFLEKASKTRRPSQRQIQLAQRRNAEPLLGLPYLLIGQTLASNLLLQKLLSHLISPSKRPLVLVFAGPSGHGKTELARKLGHLLSLELEVVDCTIYNREIELFGPREPYVGSEKGSPLNNFLARNAGKRCIVFLDEFEKTSSDIHNTLLLPFQNGEYQDRRDRSMVNCSNTIWILATNAHDAIIQAFCSANHQVLFGDDDDSAKMRLAKPLSAEIKEDFLSKFGSPITGRISAFIPFLRFSPGEQAVVAHKYLLELGYGVEAPVNLSFGAREKLLGDVRVRIRNDASVCRLLAKAEYHPELGARSLDNAVDTIKGLLVEAYLEIDQQIKESANKSIFQVEVQADEIVVRLIGRA</sequence>
<evidence type="ECO:0000256" key="3">
    <source>
        <dbReference type="SAM" id="MobiDB-lite"/>
    </source>
</evidence>
<feature type="compositionally biased region" description="Low complexity" evidence="3">
    <location>
        <begin position="64"/>
        <end position="78"/>
    </location>
</feature>
<dbReference type="SMART" id="SM00382">
    <property type="entry name" value="AAA"/>
    <property type="match status" value="1"/>
</dbReference>
<dbReference type="Proteomes" id="UP000054466">
    <property type="component" value="Unassembled WGS sequence"/>
</dbReference>
<dbReference type="GO" id="GO:0005524">
    <property type="term" value="F:ATP binding"/>
    <property type="evidence" value="ECO:0007669"/>
    <property type="project" value="UniProtKB-KW"/>
</dbReference>
<reference evidence="5 6" key="1">
    <citation type="submission" date="2015-01" db="EMBL/GenBank/DDBJ databases">
        <title>The Genome Sequence of Cladophialophora immunda CBS83496.</title>
        <authorList>
            <consortium name="The Broad Institute Genomics Platform"/>
            <person name="Cuomo C."/>
            <person name="de Hoog S."/>
            <person name="Gorbushina A."/>
            <person name="Stielow B."/>
            <person name="Teixiera M."/>
            <person name="Abouelleil A."/>
            <person name="Chapman S.B."/>
            <person name="Priest M."/>
            <person name="Young S.K."/>
            <person name="Wortman J."/>
            <person name="Nusbaum C."/>
            <person name="Birren B."/>
        </authorList>
    </citation>
    <scope>NUCLEOTIDE SEQUENCE [LARGE SCALE GENOMIC DNA]</scope>
    <source>
        <strain evidence="5 6">CBS 83496</strain>
    </source>
</reference>
<dbReference type="STRING" id="569365.A0A0D2BUW6"/>
<dbReference type="Pfam" id="PF07724">
    <property type="entry name" value="AAA_2"/>
    <property type="match status" value="1"/>
</dbReference>
<name>A0A0D2BUW6_9EURO</name>
<dbReference type="OrthoDB" id="47330at2759"/>
<dbReference type="VEuPathDB" id="FungiDB:PV07_11106"/>
<dbReference type="AlphaFoldDB" id="A0A0D2BUW6"/>
<dbReference type="GO" id="GO:0034605">
    <property type="term" value="P:cellular response to heat"/>
    <property type="evidence" value="ECO:0007669"/>
    <property type="project" value="TreeGrafter"/>
</dbReference>
<dbReference type="InterPro" id="IPR001270">
    <property type="entry name" value="ClpA/B"/>
</dbReference>
<dbReference type="PANTHER" id="PTHR11638:SF18">
    <property type="entry name" value="HEAT SHOCK PROTEIN 104"/>
    <property type="match status" value="1"/>
</dbReference>
<feature type="domain" description="AAA+ ATPase" evidence="4">
    <location>
        <begin position="427"/>
        <end position="568"/>
    </location>
</feature>
<dbReference type="GO" id="GO:0016887">
    <property type="term" value="F:ATP hydrolysis activity"/>
    <property type="evidence" value="ECO:0007669"/>
    <property type="project" value="InterPro"/>
</dbReference>
<proteinExistence type="predicted"/>
<dbReference type="HOGENOM" id="CLU_021319_0_0_1"/>
<dbReference type="RefSeq" id="XP_016243069.1">
    <property type="nucleotide sequence ID" value="XM_016398507.1"/>
</dbReference>
<dbReference type="SUPFAM" id="SSF52540">
    <property type="entry name" value="P-loop containing nucleoside triphosphate hydrolases"/>
    <property type="match status" value="1"/>
</dbReference>